<proteinExistence type="inferred from homology"/>
<sequence length="1661" mass="183471">MHRVRETKTYGSIRKSKIYGTCGVILGLAALSMISPVMADERTENKATNAPYAQTSPSSISTENQGKSEEKIGRIEISFSHSSLDETIRKAQEAGLKVEFDSVVDKGTASTASELEKKQKEVESDYRTQADSIEKATEKYREDQRQNQTNRKKIQDENTAKKEQYQKDLASYQDEVNRINQKNAAIRAENEKNQRENQAETDRINQENAEIRKRNEAKRVAYESSLTDYTKKLATIKAEREAIQTSKPLFGSETGFKVYGGYNSAGRGSLDYYHNFTVVPDDNLPVESMSGFLGYHADTYVTGGTGTRVSKDITGTYDVIKSPTFGDTFYIHNIGTLTDGRKIMAKVMVSDLGDYQGEVRNGVPVTDPDIYLKSGDGGSLYFVYNNHTRLELIFDFYIEGTTTPVSLLIGTVITDVDWGQGSNLSYGSSGRGMVLNPSGSGLDFDGRVMKGIENGVNDTSDIPKGSFASVGYGSSLTYLHISSPGSTEGRTPAEWDAENASGNVQNVVFTILGEGAELKSITPIKRITEPTYEKETTPPNSPTGKTEDVLPPKPEEPKEKEIPSLLSPPTVRVRYARLQAMPGLEKFVKNSSGESIDKSYVPKLSTVQWELTTKPLPANREAITDFEIVDALPSGFVLDVEASKKVSSDFELTYDESSHIVRVKGLESLKSKLNQDLSKEVQVPAPILVGKVTNDGATYKNNFQLKINNKYESYSNIVQVSTPGKPNDPNNPNNNLIQPLKHNYNKDKVIIDGKPVLAGSTNYYHITLDYDQYKGMKADSSTILKGFGAIDDYPEEAVTINQSDIRYIDSEGQEVAGISVYQYDSIDAVDNDKVKAFLASSEIKPKGAFQVFLVDDPEAYFNQYIKSGKSVTIIDPMVTKKELRNTGKSFENTAYQVDFGNGYQTETVVNNVPTAKPTKKNLNKAGVNIDGKQVLAGSVNYYKVTADYSQYKGIEADKDRIAKGFYIVDDYPEESVTINQDGVQVTDSKGQVVKGLKMALYESLDKAPSGVQEALKSSNFTPKGAIQVFEAENPEEFYKTYVQTGEVLTITNPMTVKKELGKTGGKYENTAYQLDFGSAYITETVVNNVPTAKPIKKNLNKAGVNIDGKQVLAGSVNYYKVTADYSQYKGIEADKDRIGKGFYIVDDYPEEAVTINQDGVQVTDSKGQVVKGLKMALYESLDKAPSGVQEALKSSNFTPKGAIQVFEAENPEEFYKTYVQAGEVLTITNPMTVKKELGQTGGKYENTAYQLDFGSAYITETVVNNVPTAKPTKKNLNKAGVNIDGKQVLAGSVNYYKVTADYSQYKGIEADKDRIGKGFYIVDDYPEEAVTINQDSVQVTDSKGQVVKGLKMALYESLDKAPSGVQEALKSSNFTPKGAIQVFEAENPEEFYKTYVQTGEVLTITNPMTVKKELGQTGGKYENTAYQVDFGMAYVTETVVNNVPKIEPKKDVVIDHLSKESLDGKELKLNQTFNYKLVGSLIPKDRSEQLFEYKFSDDYDETHDEYQGIYQVFATVDFETSDGQKFKAGDELTKYTSQVVDKAKGKVDISFDDAFLKSILETSVFQAEAYLQMTRIQAGTVENTYRHTVNGVEVVSNTVVTHTPEEVKPKKEEPKSEEPKEEVSKVELPNTGMSSSNNLALLGMAMGTIALALSMRKKKEE</sequence>
<feature type="region of interest" description="Disordered" evidence="6">
    <location>
        <begin position="529"/>
        <end position="563"/>
    </location>
</feature>
<comment type="caution">
    <text evidence="8">The sequence shown here is derived from an EMBL/GenBank/DDBJ whole genome shotgun (WGS) entry which is preliminary data.</text>
</comment>
<feature type="region of interest" description="Disordered" evidence="6">
    <location>
        <begin position="185"/>
        <end position="211"/>
    </location>
</feature>
<dbReference type="Pfam" id="PF18652">
    <property type="entry name" value="Adhesin_P1_N"/>
    <property type="match status" value="1"/>
</dbReference>
<dbReference type="PROSITE" id="PS50847">
    <property type="entry name" value="GRAM_POS_ANCHORING"/>
    <property type="match status" value="1"/>
</dbReference>
<evidence type="ECO:0000256" key="1">
    <source>
        <dbReference type="ARBA" id="ARBA00022512"/>
    </source>
</evidence>
<dbReference type="Pfam" id="PF17998">
    <property type="entry name" value="AgI_II_C2"/>
    <property type="match status" value="4"/>
</dbReference>
<feature type="region of interest" description="Disordered" evidence="6">
    <location>
        <begin position="108"/>
        <end position="160"/>
    </location>
</feature>
<dbReference type="Pfam" id="PF00746">
    <property type="entry name" value="Gram_pos_anchor"/>
    <property type="match status" value="1"/>
</dbReference>
<feature type="repeat" description="Ag I/II A" evidence="5">
    <location>
        <begin position="159"/>
        <end position="240"/>
    </location>
</feature>
<keyword evidence="4" id="KW-0572">Peptidoglycan-anchor</keyword>
<dbReference type="PROSITE" id="PS51965">
    <property type="entry name" value="AG_I_II_AR"/>
    <property type="match status" value="1"/>
</dbReference>
<evidence type="ECO:0000313" key="9">
    <source>
        <dbReference type="Proteomes" id="UP000028090"/>
    </source>
</evidence>
<dbReference type="EMBL" id="JPFU01000013">
    <property type="protein sequence ID" value="KEQ35146.1"/>
    <property type="molecule type" value="Genomic_DNA"/>
</dbReference>
<keyword evidence="3" id="KW-0732">Signal</keyword>
<evidence type="ECO:0000313" key="8">
    <source>
        <dbReference type="EMBL" id="KEQ35146.1"/>
    </source>
</evidence>
<protein>
    <submittedName>
        <fullName evidence="8">Agglutinin receptor</fullName>
    </submittedName>
</protein>
<evidence type="ECO:0000256" key="6">
    <source>
        <dbReference type="SAM" id="MobiDB-lite"/>
    </source>
</evidence>
<feature type="compositionally biased region" description="Polar residues" evidence="6">
    <location>
        <begin position="46"/>
        <end position="65"/>
    </location>
</feature>
<dbReference type="OrthoDB" id="2143924at2"/>
<dbReference type="InterPro" id="IPR009578">
    <property type="entry name" value="Surface_Ag_I_II_A_rpt"/>
</dbReference>
<evidence type="ECO:0000256" key="2">
    <source>
        <dbReference type="ARBA" id="ARBA00022525"/>
    </source>
</evidence>
<dbReference type="NCBIfam" id="TIGR01167">
    <property type="entry name" value="LPXTG_anchor"/>
    <property type="match status" value="1"/>
</dbReference>
<reference evidence="8 9" key="1">
    <citation type="submission" date="2014-05" db="EMBL/GenBank/DDBJ databases">
        <authorList>
            <person name="Daugherty S.C."/>
            <person name="Tallon L.J."/>
            <person name="Sadzewicz L."/>
            <person name="Kilian M."/>
            <person name="Tettelin H."/>
        </authorList>
    </citation>
    <scope>NUCLEOTIDE SEQUENCE [LARGE SCALE GENOMIC DNA]</scope>
    <source>
        <strain evidence="8 9">SK629</strain>
    </source>
</reference>
<accession>A0A081PWS3</accession>
<evidence type="ECO:0000256" key="3">
    <source>
        <dbReference type="ARBA" id="ARBA00022729"/>
    </source>
</evidence>
<feature type="compositionally biased region" description="Basic and acidic residues" evidence="6">
    <location>
        <begin position="1603"/>
        <end position="1625"/>
    </location>
</feature>
<keyword evidence="2" id="KW-0964">Secreted</keyword>
<dbReference type="InterPro" id="IPR026345">
    <property type="entry name" value="Adh_isopep-form_adh_dom"/>
</dbReference>
<name>A0A081PWS3_STRMT</name>
<dbReference type="Proteomes" id="UP000028090">
    <property type="component" value="Unassembled WGS sequence"/>
</dbReference>
<gene>
    <name evidence="8" type="primary">ssp5</name>
    <name evidence="8" type="ORF">SK629_1776</name>
</gene>
<dbReference type="Gene3D" id="6.10.250.2200">
    <property type="match status" value="1"/>
</dbReference>
<feature type="compositionally biased region" description="Basic and acidic residues" evidence="6">
    <location>
        <begin position="545"/>
        <end position="562"/>
    </location>
</feature>
<evidence type="ECO:0000256" key="5">
    <source>
        <dbReference type="PROSITE-ProRule" id="PRU01310"/>
    </source>
</evidence>
<evidence type="ECO:0000256" key="4">
    <source>
        <dbReference type="ARBA" id="ARBA00023088"/>
    </source>
</evidence>
<evidence type="ECO:0000259" key="7">
    <source>
        <dbReference type="PROSITE" id="PS50847"/>
    </source>
</evidence>
<dbReference type="NCBIfam" id="TIGR04228">
    <property type="entry name" value="isopep_sspB_C2"/>
    <property type="match status" value="4"/>
</dbReference>
<feature type="domain" description="Gram-positive cocci surface proteins LPxTG" evidence="7">
    <location>
        <begin position="1628"/>
        <end position="1661"/>
    </location>
</feature>
<feature type="compositionally biased region" description="Basic and acidic residues" evidence="6">
    <location>
        <begin position="188"/>
        <end position="211"/>
    </location>
</feature>
<dbReference type="Pfam" id="PF16364">
    <property type="entry name" value="Antigen_C"/>
    <property type="match status" value="1"/>
</dbReference>
<dbReference type="InterPro" id="IPR032300">
    <property type="entry name" value="Antigen_C"/>
</dbReference>
<feature type="region of interest" description="Disordered" evidence="6">
    <location>
        <begin position="45"/>
        <end position="71"/>
    </location>
</feature>
<dbReference type="InterPro" id="IPR041324">
    <property type="entry name" value="AgI/II_N"/>
</dbReference>
<comment type="similarity">
    <text evidence="5">Belongs to the antigen I/II family.</text>
</comment>
<dbReference type="RefSeq" id="WP_042901492.1">
    <property type="nucleotide sequence ID" value="NZ_JPFU01000013.1"/>
</dbReference>
<keyword evidence="8" id="KW-0675">Receptor</keyword>
<keyword evidence="1" id="KW-0134">Cell wall</keyword>
<feature type="compositionally biased region" description="Basic and acidic residues" evidence="6">
    <location>
        <begin position="114"/>
        <end position="145"/>
    </location>
</feature>
<organism evidence="8 9">
    <name type="scientific">Streptococcus mitis</name>
    <dbReference type="NCBI Taxonomy" id="28037"/>
    <lineage>
        <taxon>Bacteria</taxon>
        <taxon>Bacillati</taxon>
        <taxon>Bacillota</taxon>
        <taxon>Bacilli</taxon>
        <taxon>Lactobacillales</taxon>
        <taxon>Streptococcaceae</taxon>
        <taxon>Streptococcus</taxon>
        <taxon>Streptococcus mitis group</taxon>
    </lineage>
</organism>
<feature type="region of interest" description="Disordered" evidence="6">
    <location>
        <begin position="1600"/>
        <end position="1633"/>
    </location>
</feature>
<dbReference type="InterPro" id="IPR019931">
    <property type="entry name" value="LPXTG_anchor"/>
</dbReference>
<dbReference type="Gene3D" id="2.60.40.740">
    <property type="match status" value="6"/>
</dbReference>
<dbReference type="PATRIC" id="fig|28037.95.peg.1704"/>